<sequence length="210" mass="23665">MLLFTLIVRQRDALALAADTDTSSAELEQCKVAAKTLLRKLATEYNNPSVNVPPLLTIVWKIYMFYVLSESGVSFLTMCDTAMPAGVALAFLEDVAREFLQQYGCQVELMTRPYCFIKFDLYLQRTKKVFATAYTSRSMDVSRVGRTAPVRRTFDEVMTGIVSKPGSSALSGQGGRSVTDKTRWSLVVACVVVVTLLVFWLVFYYFRLWL</sequence>
<dbReference type="PANTHER" id="PTHR45837">
    <property type="entry name" value="VESICLE-TRAFFICKING PROTEIN SEC22B"/>
    <property type="match status" value="1"/>
</dbReference>
<dbReference type="Gene3D" id="3.30.450.50">
    <property type="entry name" value="Longin domain"/>
    <property type="match status" value="1"/>
</dbReference>
<evidence type="ECO:0000256" key="4">
    <source>
        <dbReference type="ARBA" id="ARBA00022927"/>
    </source>
</evidence>
<dbReference type="GO" id="GO:0005484">
    <property type="term" value="F:SNAP receptor activity"/>
    <property type="evidence" value="ECO:0007669"/>
    <property type="project" value="InterPro"/>
</dbReference>
<comment type="caution">
    <text evidence="10">The sequence shown here is derived from an EMBL/GenBank/DDBJ whole genome shotgun (WGS) entry which is preliminary data.</text>
</comment>
<evidence type="ECO:0000256" key="5">
    <source>
        <dbReference type="ARBA" id="ARBA00023054"/>
    </source>
</evidence>
<comment type="subcellular location">
    <subcellularLocation>
        <location evidence="1">Endoplasmic reticulum membrane</location>
        <topology evidence="1">Single-pass type IV membrane protein</topology>
    </subcellularLocation>
    <subcellularLocation>
        <location evidence="2">Golgi apparatus membrane</location>
    </subcellularLocation>
</comment>
<keyword evidence="8" id="KW-0732">Signal</keyword>
<keyword evidence="7" id="KW-0812">Transmembrane</keyword>
<evidence type="ECO:0000313" key="11">
    <source>
        <dbReference type="Proteomes" id="UP000031737"/>
    </source>
</evidence>
<dbReference type="GO" id="GO:0005789">
    <property type="term" value="C:endoplasmic reticulum membrane"/>
    <property type="evidence" value="ECO:0007669"/>
    <property type="project" value="UniProtKB-SubCell"/>
</dbReference>
<keyword evidence="11" id="KW-1185">Reference proteome</keyword>
<dbReference type="VEuPathDB" id="TriTrypDB:TRSC58_01027"/>
<evidence type="ECO:0000256" key="7">
    <source>
        <dbReference type="SAM" id="Phobius"/>
    </source>
</evidence>
<dbReference type="OrthoDB" id="1719357at2759"/>
<evidence type="ECO:0000256" key="3">
    <source>
        <dbReference type="ARBA" id="ARBA00008025"/>
    </source>
</evidence>
<dbReference type="InterPro" id="IPR044565">
    <property type="entry name" value="Sec22"/>
</dbReference>
<dbReference type="InterPro" id="IPR010908">
    <property type="entry name" value="Longin_dom"/>
</dbReference>
<dbReference type="SUPFAM" id="SSF64356">
    <property type="entry name" value="SNARE-like"/>
    <property type="match status" value="1"/>
</dbReference>
<keyword evidence="5" id="KW-0175">Coiled coil</keyword>
<dbReference type="InterPro" id="IPR011012">
    <property type="entry name" value="Longin-like_dom_sf"/>
</dbReference>
<dbReference type="GO" id="GO:0006890">
    <property type="term" value="P:retrograde vesicle-mediated transport, Golgi to endoplasmic reticulum"/>
    <property type="evidence" value="ECO:0007669"/>
    <property type="project" value="InterPro"/>
</dbReference>
<dbReference type="EMBL" id="AUPL01001027">
    <property type="protein sequence ID" value="ESL11228.1"/>
    <property type="molecule type" value="Genomic_DNA"/>
</dbReference>
<comment type="similarity">
    <text evidence="3">Belongs to the synaptobrevin family.</text>
</comment>
<proteinExistence type="inferred from homology"/>
<dbReference type="GO" id="GO:0000139">
    <property type="term" value="C:Golgi membrane"/>
    <property type="evidence" value="ECO:0007669"/>
    <property type="project" value="UniProtKB-SubCell"/>
</dbReference>
<feature type="chain" id="PRO_5001601544" evidence="8">
    <location>
        <begin position="18"/>
        <end position="210"/>
    </location>
</feature>
<dbReference type="AlphaFoldDB" id="A0A061J709"/>
<evidence type="ECO:0000256" key="2">
    <source>
        <dbReference type="ARBA" id="ARBA00004394"/>
    </source>
</evidence>
<dbReference type="Proteomes" id="UP000031737">
    <property type="component" value="Unassembled WGS sequence"/>
</dbReference>
<evidence type="ECO:0000259" key="9">
    <source>
        <dbReference type="PROSITE" id="PS50859"/>
    </source>
</evidence>
<evidence type="ECO:0000313" key="10">
    <source>
        <dbReference type="EMBL" id="ESL11228.1"/>
    </source>
</evidence>
<dbReference type="CDD" id="cd14824">
    <property type="entry name" value="Longin"/>
    <property type="match status" value="1"/>
</dbReference>
<feature type="transmembrane region" description="Helical" evidence="7">
    <location>
        <begin position="184"/>
        <end position="206"/>
    </location>
</feature>
<evidence type="ECO:0000256" key="1">
    <source>
        <dbReference type="ARBA" id="ARBA00004163"/>
    </source>
</evidence>
<name>A0A061J709_TRYRA</name>
<dbReference type="Pfam" id="PF13774">
    <property type="entry name" value="Longin"/>
    <property type="match status" value="1"/>
</dbReference>
<dbReference type="PROSITE" id="PS50859">
    <property type="entry name" value="LONGIN"/>
    <property type="match status" value="1"/>
</dbReference>
<keyword evidence="6 7" id="KW-0472">Membrane</keyword>
<dbReference type="GO" id="GO:0006888">
    <property type="term" value="P:endoplasmic reticulum to Golgi vesicle-mediated transport"/>
    <property type="evidence" value="ECO:0007669"/>
    <property type="project" value="InterPro"/>
</dbReference>
<dbReference type="SMART" id="SM01270">
    <property type="entry name" value="Longin"/>
    <property type="match status" value="1"/>
</dbReference>
<feature type="signal peptide" evidence="8">
    <location>
        <begin position="1"/>
        <end position="17"/>
    </location>
</feature>
<evidence type="ECO:0000256" key="8">
    <source>
        <dbReference type="SAM" id="SignalP"/>
    </source>
</evidence>
<keyword evidence="4" id="KW-0653">Protein transport</keyword>
<keyword evidence="7" id="KW-1133">Transmembrane helix</keyword>
<evidence type="ECO:0000256" key="6">
    <source>
        <dbReference type="ARBA" id="ARBA00023136"/>
    </source>
</evidence>
<gene>
    <name evidence="10" type="ORF">TRSC58_01027</name>
</gene>
<organism evidence="10 11">
    <name type="scientific">Trypanosoma rangeli SC58</name>
    <dbReference type="NCBI Taxonomy" id="429131"/>
    <lineage>
        <taxon>Eukaryota</taxon>
        <taxon>Discoba</taxon>
        <taxon>Euglenozoa</taxon>
        <taxon>Kinetoplastea</taxon>
        <taxon>Metakinetoplastina</taxon>
        <taxon>Trypanosomatida</taxon>
        <taxon>Trypanosomatidae</taxon>
        <taxon>Trypanosoma</taxon>
        <taxon>Herpetosoma</taxon>
    </lineage>
</organism>
<reference evidence="10 11" key="1">
    <citation type="submission" date="2013-07" db="EMBL/GenBank/DDBJ databases">
        <authorList>
            <person name="Stoco P.H."/>
            <person name="Wagner G."/>
            <person name="Gerber A."/>
            <person name="Zaha A."/>
            <person name="Thompson C."/>
            <person name="Bartholomeu D.C."/>
            <person name="Luckemeyer D.D."/>
            <person name="Bahia D."/>
            <person name="Loreto E."/>
            <person name="Prestes E.B."/>
            <person name="Lima F.M."/>
            <person name="Rodrigues-Luiz G."/>
            <person name="Vallejo G.A."/>
            <person name="Filho J.F."/>
            <person name="Monteiro K.M."/>
            <person name="Tyler K.M."/>
            <person name="de Almeida L.G."/>
            <person name="Ortiz M.F."/>
            <person name="Siervo M.A."/>
            <person name="de Moraes M.H."/>
            <person name="Cunha O.L."/>
            <person name="Mendonca-Neto R."/>
            <person name="Silva R."/>
            <person name="Teixeira S.M."/>
            <person name="Murta S.M."/>
            <person name="Sincero T.C."/>
            <person name="Mendes T.A."/>
            <person name="Urmenyi T.P."/>
            <person name="Silva V.G."/>
            <person name="da Rocha W.D."/>
            <person name="Andersson B."/>
            <person name="Romanha A.J."/>
            <person name="Steindel M."/>
            <person name="de Vasconcelos A.T."/>
            <person name="Grisard E.C."/>
        </authorList>
    </citation>
    <scope>NUCLEOTIDE SEQUENCE [LARGE SCALE GENOMIC DNA]</scope>
    <source>
        <strain evidence="10 11">SC58</strain>
    </source>
</reference>
<dbReference type="GO" id="GO:0015031">
    <property type="term" value="P:protein transport"/>
    <property type="evidence" value="ECO:0007669"/>
    <property type="project" value="UniProtKB-KW"/>
</dbReference>
<feature type="domain" description="Longin" evidence="9">
    <location>
        <begin position="6"/>
        <end position="123"/>
    </location>
</feature>
<protein>
    <submittedName>
        <fullName evidence="10">SEC22 vesicle trafficking protein A/C</fullName>
    </submittedName>
</protein>
<keyword evidence="4" id="KW-0813">Transport</keyword>
<accession>A0A061J709</accession>